<proteinExistence type="predicted"/>
<sequence>MDTPLQALEQRITDLEIKASFAEDTVEQLNAVVVRQQAQIDRLVRELVELRDRASAAEPGGVRSLRDELPPHY</sequence>
<evidence type="ECO:0000313" key="2">
    <source>
        <dbReference type="Proteomes" id="UP001076464"/>
    </source>
</evidence>
<evidence type="ECO:0000313" key="1">
    <source>
        <dbReference type="EMBL" id="MCY4744785.1"/>
    </source>
</evidence>
<accession>A0ACC6C915</accession>
<organism evidence="1 2">
    <name type="scientific">Roseateles hydrophilus</name>
    <dbReference type="NCBI Taxonomy" id="2975054"/>
    <lineage>
        <taxon>Bacteria</taxon>
        <taxon>Pseudomonadati</taxon>
        <taxon>Pseudomonadota</taxon>
        <taxon>Betaproteobacteria</taxon>
        <taxon>Burkholderiales</taxon>
        <taxon>Sphaerotilaceae</taxon>
        <taxon>Roseateles</taxon>
    </lineage>
</organism>
<dbReference type="EMBL" id="JAPPUY010000002">
    <property type="protein sequence ID" value="MCY4744785.1"/>
    <property type="molecule type" value="Genomic_DNA"/>
</dbReference>
<gene>
    <name evidence="1" type="ORF">NYO99_07370</name>
</gene>
<reference evidence="1" key="1">
    <citation type="submission" date="2022-08" db="EMBL/GenBank/DDBJ databases">
        <title>Genome sequencing of Pelomonas sp. UHG3.</title>
        <authorList>
            <person name="So Y."/>
        </authorList>
    </citation>
    <scope>NUCLEOTIDE SEQUENCE</scope>
    <source>
        <strain evidence="1">UHG3</strain>
    </source>
</reference>
<dbReference type="Proteomes" id="UP001076464">
    <property type="component" value="Unassembled WGS sequence"/>
</dbReference>
<protein>
    <submittedName>
        <fullName evidence="1">SlyX family protein</fullName>
    </submittedName>
</protein>
<name>A0ACC6C915_9BURK</name>
<comment type="caution">
    <text evidence="1">The sequence shown here is derived from an EMBL/GenBank/DDBJ whole genome shotgun (WGS) entry which is preliminary data.</text>
</comment>
<keyword evidence="2" id="KW-1185">Reference proteome</keyword>